<proteinExistence type="predicted"/>
<keyword evidence="5" id="KW-0949">S-adenosyl-L-methionine</keyword>
<dbReference type="SUPFAM" id="SSF47757">
    <property type="entry name" value="Chemotaxis receptor methyltransferase CheR, N-terminal domain"/>
    <property type="match status" value="1"/>
</dbReference>
<dbReference type="Proteomes" id="UP000568888">
    <property type="component" value="Unassembled WGS sequence"/>
</dbReference>
<evidence type="ECO:0000256" key="5">
    <source>
        <dbReference type="ARBA" id="ARBA00022691"/>
    </source>
</evidence>
<dbReference type="SUPFAM" id="SSF53335">
    <property type="entry name" value="S-adenosyl-L-methionine-dependent methyltransferases"/>
    <property type="match status" value="1"/>
</dbReference>
<dbReference type="SMART" id="SM00138">
    <property type="entry name" value="MeTrc"/>
    <property type="match status" value="1"/>
</dbReference>
<dbReference type="EMBL" id="BLXY01000001">
    <property type="protein sequence ID" value="GFO63011.1"/>
    <property type="molecule type" value="Genomic_DNA"/>
</dbReference>
<organism evidence="7 8">
    <name type="scientific">Geomonas paludis</name>
    <dbReference type="NCBI Taxonomy" id="2740185"/>
    <lineage>
        <taxon>Bacteria</taxon>
        <taxon>Pseudomonadati</taxon>
        <taxon>Thermodesulfobacteriota</taxon>
        <taxon>Desulfuromonadia</taxon>
        <taxon>Geobacterales</taxon>
        <taxon>Geobacteraceae</taxon>
        <taxon>Geomonas</taxon>
    </lineage>
</organism>
<keyword evidence="3" id="KW-0489">Methyltransferase</keyword>
<dbReference type="Gene3D" id="1.10.155.10">
    <property type="entry name" value="Chemotaxis receptor methyltransferase CheR, N-terminal domain"/>
    <property type="match status" value="1"/>
</dbReference>
<dbReference type="EC" id="2.1.1.80" evidence="2"/>
<dbReference type="InterPro" id="IPR029063">
    <property type="entry name" value="SAM-dependent_MTases_sf"/>
</dbReference>
<accession>A0A6V8MSQ1</accession>
<dbReference type="InterPro" id="IPR022642">
    <property type="entry name" value="CheR_C"/>
</dbReference>
<dbReference type="CDD" id="cd02440">
    <property type="entry name" value="AdoMet_MTases"/>
    <property type="match status" value="1"/>
</dbReference>
<dbReference type="GO" id="GO:0032259">
    <property type="term" value="P:methylation"/>
    <property type="evidence" value="ECO:0007669"/>
    <property type="project" value="UniProtKB-KW"/>
</dbReference>
<feature type="domain" description="CheR-type methyltransferase" evidence="6">
    <location>
        <begin position="6"/>
        <end position="265"/>
    </location>
</feature>
<dbReference type="Pfam" id="PF01739">
    <property type="entry name" value="CheR"/>
    <property type="match status" value="1"/>
</dbReference>
<evidence type="ECO:0000313" key="8">
    <source>
        <dbReference type="Proteomes" id="UP000568888"/>
    </source>
</evidence>
<dbReference type="GO" id="GO:0008983">
    <property type="term" value="F:protein-glutamate O-methyltransferase activity"/>
    <property type="evidence" value="ECO:0007669"/>
    <property type="project" value="UniProtKB-EC"/>
</dbReference>
<dbReference type="Gene3D" id="3.40.50.150">
    <property type="entry name" value="Vaccinia Virus protein VP39"/>
    <property type="match status" value="1"/>
</dbReference>
<evidence type="ECO:0000313" key="7">
    <source>
        <dbReference type="EMBL" id="GFO63011.1"/>
    </source>
</evidence>
<name>A0A6V8MSQ1_9BACT</name>
<gene>
    <name evidence="7" type="primary">cheR44H</name>
    <name evidence="7" type="ORF">GMPD_09300</name>
</gene>
<comment type="caution">
    <text evidence="7">The sequence shown here is derived from an EMBL/GenBank/DDBJ whole genome shotgun (WGS) entry which is preliminary data.</text>
</comment>
<sequence>MLNGITGSVEPDIAPDTFEVIGRILKARSGFTLDGYKDKCVKRRIHIRVRATHSPSPEAYGELLTQSTAEQDHLLRVLTIHVSHFFRNPTVFEKLGADILPELLQRRDQVRILSVGCAGGEEPYTLALLMKERFPDAVDAGRVTILGVDVDSIILEQAREALYHPDRLAEVPAELLERHFIPEGGRYRLRDEVRSQVLFEHADLNHRQGWDPCDLILCRNVLIYFERERQETILNSFADALSPGGYLVLGKAETLFGTARKRFKTICPVERIYRVLS</sequence>
<dbReference type="PRINTS" id="PR00996">
    <property type="entry name" value="CHERMTFRASE"/>
</dbReference>
<dbReference type="InterPro" id="IPR036804">
    <property type="entry name" value="CheR_N_sf"/>
</dbReference>
<evidence type="ECO:0000256" key="3">
    <source>
        <dbReference type="ARBA" id="ARBA00022603"/>
    </source>
</evidence>
<protein>
    <recommendedName>
        <fullName evidence="2">protein-glutamate O-methyltransferase</fullName>
        <ecNumber evidence="2">2.1.1.80</ecNumber>
    </recommendedName>
</protein>
<dbReference type="InterPro" id="IPR000780">
    <property type="entry name" value="CheR_MeTrfase"/>
</dbReference>
<dbReference type="PROSITE" id="PS50123">
    <property type="entry name" value="CHER"/>
    <property type="match status" value="1"/>
</dbReference>
<evidence type="ECO:0000256" key="2">
    <source>
        <dbReference type="ARBA" id="ARBA00012534"/>
    </source>
</evidence>
<dbReference type="Pfam" id="PF03705">
    <property type="entry name" value="CheR_N"/>
    <property type="match status" value="1"/>
</dbReference>
<dbReference type="InterPro" id="IPR050903">
    <property type="entry name" value="Bact_Chemotaxis_MeTrfase"/>
</dbReference>
<evidence type="ECO:0000256" key="1">
    <source>
        <dbReference type="ARBA" id="ARBA00001541"/>
    </source>
</evidence>
<dbReference type="PANTHER" id="PTHR24422:SF19">
    <property type="entry name" value="CHEMOTAXIS PROTEIN METHYLTRANSFERASE"/>
    <property type="match status" value="1"/>
</dbReference>
<comment type="catalytic activity">
    <reaction evidence="1">
        <text>L-glutamyl-[protein] + S-adenosyl-L-methionine = [protein]-L-glutamate 5-O-methyl ester + S-adenosyl-L-homocysteine</text>
        <dbReference type="Rhea" id="RHEA:24452"/>
        <dbReference type="Rhea" id="RHEA-COMP:10208"/>
        <dbReference type="Rhea" id="RHEA-COMP:10311"/>
        <dbReference type="ChEBI" id="CHEBI:29973"/>
        <dbReference type="ChEBI" id="CHEBI:57856"/>
        <dbReference type="ChEBI" id="CHEBI:59789"/>
        <dbReference type="ChEBI" id="CHEBI:82795"/>
        <dbReference type="EC" id="2.1.1.80"/>
    </reaction>
</comment>
<dbReference type="AlphaFoldDB" id="A0A6V8MSQ1"/>
<dbReference type="PANTHER" id="PTHR24422">
    <property type="entry name" value="CHEMOTAXIS PROTEIN METHYLTRANSFERASE"/>
    <property type="match status" value="1"/>
</dbReference>
<dbReference type="InterPro" id="IPR022641">
    <property type="entry name" value="CheR_N"/>
</dbReference>
<evidence type="ECO:0000259" key="6">
    <source>
        <dbReference type="PROSITE" id="PS50123"/>
    </source>
</evidence>
<keyword evidence="4" id="KW-0808">Transferase</keyword>
<reference evidence="8" key="1">
    <citation type="submission" date="2020-06" db="EMBL/GenBank/DDBJ databases">
        <title>Draft genomic sequecing of Geomonas sp. Red736.</title>
        <authorList>
            <person name="Itoh H."/>
            <person name="Xu Z.X."/>
            <person name="Ushijima N."/>
            <person name="Masuda Y."/>
            <person name="Shiratori Y."/>
            <person name="Senoo K."/>
        </authorList>
    </citation>
    <scope>NUCLEOTIDE SEQUENCE [LARGE SCALE GENOMIC DNA]</scope>
    <source>
        <strain evidence="8">Red736</strain>
    </source>
</reference>
<dbReference type="RefSeq" id="WP_183345569.1">
    <property type="nucleotide sequence ID" value="NZ_BLXY01000001.1"/>
</dbReference>
<evidence type="ECO:0000256" key="4">
    <source>
        <dbReference type="ARBA" id="ARBA00022679"/>
    </source>
</evidence>